<name>A0A0G3H0H1_9CORY</name>
<evidence type="ECO:0000313" key="1">
    <source>
        <dbReference type="EMBL" id="AKK04597.1"/>
    </source>
</evidence>
<keyword evidence="2" id="KW-1185">Reference proteome</keyword>
<proteinExistence type="predicted"/>
<gene>
    <name evidence="1" type="ORF">CMUST_01240</name>
</gene>
<accession>A0A0G3H0H1</accession>
<dbReference type="OrthoDB" id="4571338at2"/>
<reference evidence="2" key="2">
    <citation type="submission" date="2015-05" db="EMBL/GenBank/DDBJ databases">
        <title>Complete genome sequence of Corynebacterium mustelae DSM 45274, isolated from various tissues of a male ferret with lethal sepsis.</title>
        <authorList>
            <person name="Ruckert C."/>
            <person name="Albersmeier A."/>
            <person name="Winkler A."/>
            <person name="Tauch A."/>
        </authorList>
    </citation>
    <scope>NUCLEOTIDE SEQUENCE [LARGE SCALE GENOMIC DNA]</scope>
    <source>
        <strain evidence="2">DSM 45274</strain>
    </source>
</reference>
<dbReference type="PATRIC" id="fig|571915.4.peg.253"/>
<sequence>MSEKPTTTVADRFEEFRARAVKSGKFKGLKQSRSVTDEPFVLGEEYGFINPIEIEKPNFSTRQALADAAVREDLISMLKILMKDDFGKWVMKMDEAGDEAEFISAGLVIAVIEHFYGPGFLEAAGFSM</sequence>
<dbReference type="AlphaFoldDB" id="A0A0G3H0H1"/>
<dbReference type="KEGG" id="cmv:CMUST_01240"/>
<evidence type="ECO:0000313" key="2">
    <source>
        <dbReference type="Proteomes" id="UP000035199"/>
    </source>
</evidence>
<organism evidence="1 2">
    <name type="scientific">Corynebacterium mustelae</name>
    <dbReference type="NCBI Taxonomy" id="571915"/>
    <lineage>
        <taxon>Bacteria</taxon>
        <taxon>Bacillati</taxon>
        <taxon>Actinomycetota</taxon>
        <taxon>Actinomycetes</taxon>
        <taxon>Mycobacteriales</taxon>
        <taxon>Corynebacteriaceae</taxon>
        <taxon>Corynebacterium</taxon>
    </lineage>
</organism>
<dbReference type="EMBL" id="CP011542">
    <property type="protein sequence ID" value="AKK04597.1"/>
    <property type="molecule type" value="Genomic_DNA"/>
</dbReference>
<dbReference type="Proteomes" id="UP000035199">
    <property type="component" value="Chromosome"/>
</dbReference>
<dbReference type="STRING" id="571915.CMUST_01240"/>
<reference evidence="1 2" key="1">
    <citation type="journal article" date="2015" name="Genome Announc.">
        <title>Complete Genome Sequence of the Type Strain Corynebacterium mustelae DSM 45274, Isolated from Various Tissues of a Male Ferret with Lethal Sepsis.</title>
        <authorList>
            <person name="Ruckert C."/>
            <person name="Eimer J."/>
            <person name="Winkler A."/>
            <person name="Tauch A."/>
        </authorList>
    </citation>
    <scope>NUCLEOTIDE SEQUENCE [LARGE SCALE GENOMIC DNA]</scope>
    <source>
        <strain evidence="1 2">DSM 45274</strain>
    </source>
</reference>
<protein>
    <submittedName>
        <fullName evidence="1">Uncharacterized protein</fullName>
    </submittedName>
</protein>
<dbReference type="RefSeq" id="WP_047260983.1">
    <property type="nucleotide sequence ID" value="NZ_CP011542.1"/>
</dbReference>